<dbReference type="InterPro" id="IPR039793">
    <property type="entry name" value="UROS/Hem4"/>
</dbReference>
<comment type="catalytic activity">
    <reaction evidence="8">
        <text>hydroxymethylbilane = uroporphyrinogen III + H2O</text>
        <dbReference type="Rhea" id="RHEA:18965"/>
        <dbReference type="ChEBI" id="CHEBI:15377"/>
        <dbReference type="ChEBI" id="CHEBI:57308"/>
        <dbReference type="ChEBI" id="CHEBI:57845"/>
        <dbReference type="EC" id="4.2.1.75"/>
    </reaction>
</comment>
<dbReference type="CDD" id="cd06578">
    <property type="entry name" value="HemD"/>
    <property type="match status" value="1"/>
</dbReference>
<keyword evidence="4 10" id="KW-0456">Lyase</keyword>
<dbReference type="EC" id="4.2.1.75" evidence="3"/>
<comment type="similarity">
    <text evidence="2">Belongs to the uroporphyrinogen-III synthase family.</text>
</comment>
<evidence type="ECO:0000313" key="10">
    <source>
        <dbReference type="EMBL" id="OIQ66229.1"/>
    </source>
</evidence>
<dbReference type="PANTHER" id="PTHR38042:SF1">
    <property type="entry name" value="UROPORPHYRINOGEN-III SYNTHASE, CHLOROPLASTIC"/>
    <property type="match status" value="1"/>
</dbReference>
<gene>
    <name evidence="10" type="primary">hemD_9</name>
    <name evidence="10" type="ORF">GALL_522050</name>
</gene>
<comment type="pathway">
    <text evidence="1">Porphyrin-containing compound metabolism; protoporphyrin-IX biosynthesis; coproporphyrinogen-III from 5-aminolevulinate: step 3/4.</text>
</comment>
<dbReference type="InterPro" id="IPR003754">
    <property type="entry name" value="4pyrrol_synth_uPrphyn_synth"/>
</dbReference>
<evidence type="ECO:0000256" key="5">
    <source>
        <dbReference type="ARBA" id="ARBA00023244"/>
    </source>
</evidence>
<dbReference type="SUPFAM" id="SSF69618">
    <property type="entry name" value="HemD-like"/>
    <property type="match status" value="1"/>
</dbReference>
<dbReference type="InterPro" id="IPR036108">
    <property type="entry name" value="4pyrrol_syn_uPrphyn_synt_sf"/>
</dbReference>
<sequence length="273" mass="28786">MQTTLILTRAQSQAAELRQTLGDAGVQVIDFPLLQIGPPPDVAAFDAALRALPQTDLAVPVSPAAVHAVFAALPAPWPAHCAIGVVGAGSLHAVRRALAAQPDHAPWPRLIAPQSLDHAGEGDSDALWEALQLAFPARSGQPRPWQGLRVQILRGGPGRDSLVRRLEAAGARVRVVEAYTRVAPAWGSSTAAQLNAALQSGGWWLFTSSEAVRNLQSLLAHRGDPAALHGQRGLAIHPRIAQIVRDAGFSRVELTGAQPDAVLSTLHRLAAQP</sequence>
<dbReference type="PANTHER" id="PTHR38042">
    <property type="entry name" value="UROPORPHYRINOGEN-III SYNTHASE, CHLOROPLASTIC"/>
    <property type="match status" value="1"/>
</dbReference>
<dbReference type="GO" id="GO:0006780">
    <property type="term" value="P:uroporphyrinogen III biosynthetic process"/>
    <property type="evidence" value="ECO:0007669"/>
    <property type="project" value="InterPro"/>
</dbReference>
<keyword evidence="5" id="KW-0627">Porphyrin biosynthesis</keyword>
<dbReference type="Gene3D" id="3.40.50.10090">
    <property type="match status" value="2"/>
</dbReference>
<reference evidence="10" key="1">
    <citation type="submission" date="2016-10" db="EMBL/GenBank/DDBJ databases">
        <title>Sequence of Gallionella enrichment culture.</title>
        <authorList>
            <person name="Poehlein A."/>
            <person name="Muehling M."/>
            <person name="Daniel R."/>
        </authorList>
    </citation>
    <scope>NUCLEOTIDE SEQUENCE</scope>
</reference>
<evidence type="ECO:0000256" key="1">
    <source>
        <dbReference type="ARBA" id="ARBA00004772"/>
    </source>
</evidence>
<dbReference type="GO" id="GO:0004852">
    <property type="term" value="F:uroporphyrinogen-III synthase activity"/>
    <property type="evidence" value="ECO:0007669"/>
    <property type="project" value="UniProtKB-EC"/>
</dbReference>
<name>A0A1J5PRM8_9ZZZZ</name>
<feature type="domain" description="Tetrapyrrole biosynthesis uroporphyrinogen III synthase" evidence="9">
    <location>
        <begin position="16"/>
        <end position="252"/>
    </location>
</feature>
<dbReference type="AlphaFoldDB" id="A0A1J5PRM8"/>
<dbReference type="EMBL" id="MLJW01006747">
    <property type="protein sequence ID" value="OIQ66229.1"/>
    <property type="molecule type" value="Genomic_DNA"/>
</dbReference>
<evidence type="ECO:0000256" key="8">
    <source>
        <dbReference type="ARBA" id="ARBA00048617"/>
    </source>
</evidence>
<protein>
    <recommendedName>
        <fullName evidence="3">uroporphyrinogen-III synthase</fullName>
        <ecNumber evidence="3">4.2.1.75</ecNumber>
    </recommendedName>
    <alternativeName>
        <fullName evidence="7">Hydroxymethylbilane hydrolyase [cyclizing]</fullName>
    </alternativeName>
    <alternativeName>
        <fullName evidence="6">Uroporphyrinogen-III cosynthase</fullName>
    </alternativeName>
</protein>
<proteinExistence type="inferred from homology"/>
<evidence type="ECO:0000256" key="6">
    <source>
        <dbReference type="ARBA" id="ARBA00031702"/>
    </source>
</evidence>
<comment type="caution">
    <text evidence="10">The sequence shown here is derived from an EMBL/GenBank/DDBJ whole genome shotgun (WGS) entry which is preliminary data.</text>
</comment>
<evidence type="ECO:0000256" key="7">
    <source>
        <dbReference type="ARBA" id="ARBA00032649"/>
    </source>
</evidence>
<dbReference type="Pfam" id="PF02602">
    <property type="entry name" value="HEM4"/>
    <property type="match status" value="1"/>
</dbReference>
<accession>A0A1J5PRM8</accession>
<evidence type="ECO:0000256" key="3">
    <source>
        <dbReference type="ARBA" id="ARBA00013109"/>
    </source>
</evidence>
<evidence type="ECO:0000256" key="4">
    <source>
        <dbReference type="ARBA" id="ARBA00023239"/>
    </source>
</evidence>
<evidence type="ECO:0000256" key="2">
    <source>
        <dbReference type="ARBA" id="ARBA00008133"/>
    </source>
</evidence>
<organism evidence="10">
    <name type="scientific">mine drainage metagenome</name>
    <dbReference type="NCBI Taxonomy" id="410659"/>
    <lineage>
        <taxon>unclassified sequences</taxon>
        <taxon>metagenomes</taxon>
        <taxon>ecological metagenomes</taxon>
    </lineage>
</organism>
<evidence type="ECO:0000259" key="9">
    <source>
        <dbReference type="Pfam" id="PF02602"/>
    </source>
</evidence>